<dbReference type="AlphaFoldDB" id="A0AAW9RYA5"/>
<comment type="pathway">
    <text evidence="3 4">Sulfur metabolism; hydrogen sulfide biosynthesis; sulfite from sulfate.</text>
</comment>
<dbReference type="InterPro" id="IPR002500">
    <property type="entry name" value="PAPS_reduct_dom"/>
</dbReference>
<comment type="function">
    <text evidence="4">Catalyzes the formation of sulfite from adenosine 5'-phosphosulfate (APS) using thioredoxin as an electron donor.</text>
</comment>
<feature type="domain" description="Phosphoadenosine phosphosulphate reductase" evidence="5">
    <location>
        <begin position="44"/>
        <end position="211"/>
    </location>
</feature>
<dbReference type="NCBIfam" id="TIGR00434">
    <property type="entry name" value="cysH"/>
    <property type="match status" value="1"/>
</dbReference>
<evidence type="ECO:0000256" key="3">
    <source>
        <dbReference type="ARBA" id="ARBA00024327"/>
    </source>
</evidence>
<feature type="binding site" evidence="4">
    <location>
        <position position="125"/>
    </location>
    <ligand>
        <name>[4Fe-4S] cluster</name>
        <dbReference type="ChEBI" id="CHEBI:49883"/>
    </ligand>
</feature>
<feature type="binding site" evidence="4">
    <location>
        <position position="205"/>
    </location>
    <ligand>
        <name>[4Fe-4S] cluster</name>
        <dbReference type="ChEBI" id="CHEBI:49883"/>
    </ligand>
</feature>
<dbReference type="PANTHER" id="PTHR46509:SF1">
    <property type="entry name" value="PHOSPHOADENOSINE PHOSPHOSULFATE REDUCTASE"/>
    <property type="match status" value="1"/>
</dbReference>
<keyword evidence="4" id="KW-0479">Metal-binding</keyword>
<dbReference type="GO" id="GO:0005737">
    <property type="term" value="C:cytoplasm"/>
    <property type="evidence" value="ECO:0007669"/>
    <property type="project" value="UniProtKB-SubCell"/>
</dbReference>
<evidence type="ECO:0000313" key="6">
    <source>
        <dbReference type="EMBL" id="MEJ8574389.1"/>
    </source>
</evidence>
<organism evidence="6 7">
    <name type="scientific">Microbaculum marinum</name>
    <dbReference type="NCBI Taxonomy" id="1764581"/>
    <lineage>
        <taxon>Bacteria</taxon>
        <taxon>Pseudomonadati</taxon>
        <taxon>Pseudomonadota</taxon>
        <taxon>Alphaproteobacteria</taxon>
        <taxon>Hyphomicrobiales</taxon>
        <taxon>Tepidamorphaceae</taxon>
        <taxon>Microbaculum</taxon>
    </lineage>
</organism>
<dbReference type="GO" id="GO:0046872">
    <property type="term" value="F:metal ion binding"/>
    <property type="evidence" value="ECO:0007669"/>
    <property type="project" value="UniProtKB-KW"/>
</dbReference>
<keyword evidence="7" id="KW-1185">Reference proteome</keyword>
<comment type="cofactor">
    <cofactor evidence="4">
        <name>[4Fe-4S] cluster</name>
        <dbReference type="ChEBI" id="CHEBI:49883"/>
    </cofactor>
    <text evidence="4">Binds 1 [4Fe-4S] cluster per subunit.</text>
</comment>
<keyword evidence="4" id="KW-0963">Cytoplasm</keyword>
<name>A0AAW9RYA5_9HYPH</name>
<evidence type="ECO:0000256" key="2">
    <source>
        <dbReference type="ARBA" id="ARBA00023002"/>
    </source>
</evidence>
<dbReference type="InterPro" id="IPR014729">
    <property type="entry name" value="Rossmann-like_a/b/a_fold"/>
</dbReference>
<dbReference type="GO" id="GO:0043866">
    <property type="term" value="F:adenylyl-sulfate reductase (thioredoxin) activity"/>
    <property type="evidence" value="ECO:0007669"/>
    <property type="project" value="UniProtKB-EC"/>
</dbReference>
<dbReference type="CDD" id="cd23945">
    <property type="entry name" value="PAPS_reductase"/>
    <property type="match status" value="1"/>
</dbReference>
<dbReference type="Pfam" id="PF01507">
    <property type="entry name" value="PAPS_reduct"/>
    <property type="match status" value="1"/>
</dbReference>
<gene>
    <name evidence="4" type="primary">cysH</name>
    <name evidence="6" type="ORF">V3328_23100</name>
</gene>
<comment type="catalytic activity">
    <reaction evidence="4">
        <text>[thioredoxin]-disulfide + sulfite + AMP + 2 H(+) = adenosine 5'-phosphosulfate + [thioredoxin]-dithiol</text>
        <dbReference type="Rhea" id="RHEA:21976"/>
        <dbReference type="Rhea" id="RHEA-COMP:10698"/>
        <dbReference type="Rhea" id="RHEA-COMP:10700"/>
        <dbReference type="ChEBI" id="CHEBI:15378"/>
        <dbReference type="ChEBI" id="CHEBI:17359"/>
        <dbReference type="ChEBI" id="CHEBI:29950"/>
        <dbReference type="ChEBI" id="CHEBI:50058"/>
        <dbReference type="ChEBI" id="CHEBI:58243"/>
        <dbReference type="ChEBI" id="CHEBI:456215"/>
        <dbReference type="EC" id="1.8.4.10"/>
    </reaction>
</comment>
<dbReference type="GO" id="GO:0070814">
    <property type="term" value="P:hydrogen sulfide biosynthetic process"/>
    <property type="evidence" value="ECO:0007669"/>
    <property type="project" value="UniProtKB-UniRule"/>
</dbReference>
<protein>
    <recommendedName>
        <fullName evidence="4">Adenosine 5'-phosphosulfate reductase</fullName>
        <shortName evidence="4">APS reductase</shortName>
        <ecNumber evidence="4">1.8.4.10</ecNumber>
    </recommendedName>
    <alternativeName>
        <fullName evidence="4">5'-adenylylsulfate reductase</fullName>
    </alternativeName>
    <alternativeName>
        <fullName evidence="4">Thioredoxin-dependent 5'-adenylylsulfate reductase</fullName>
    </alternativeName>
</protein>
<sequence length="250" mass="27637">MGNEVVCTKESWPDPAVLDRLFTGASAQDLITYTLKELAPGRTSVVSSFGADSAVLLHLVSRIAPDTPVIFLETGKHFPETLAYREELVERLGLTDVRIARPEPARLRALDPGGNLFDRNSDLCCAIRKEEPLEKALSGFGVWLTGRRRHQTAEREAMPLVERDGRRLKVNPLADWDTGDVSAYRTIHELPRHPLVEFGYLSIGCAPCTSPVAENEDVRAGRWRGSDKAECGIHITRSGETVRIIPAGEQ</sequence>
<accession>A0AAW9RYA5</accession>
<comment type="similarity">
    <text evidence="1 4">Belongs to the PAPS reductase family. CysH subfamily.</text>
</comment>
<dbReference type="InterPro" id="IPR004511">
    <property type="entry name" value="PAPS/APS_Rdtase"/>
</dbReference>
<dbReference type="Proteomes" id="UP001378188">
    <property type="component" value="Unassembled WGS sequence"/>
</dbReference>
<feature type="active site" description="Nucleophile; cysteine thiosulfonate intermediate" evidence="4">
    <location>
        <position position="231"/>
    </location>
</feature>
<evidence type="ECO:0000313" key="7">
    <source>
        <dbReference type="Proteomes" id="UP001378188"/>
    </source>
</evidence>
<dbReference type="EMBL" id="JAZHOF010000011">
    <property type="protein sequence ID" value="MEJ8574389.1"/>
    <property type="molecule type" value="Genomic_DNA"/>
</dbReference>
<dbReference type="GO" id="GO:0019379">
    <property type="term" value="P:sulfate assimilation, phosphoadenylyl sulfate reduction by phosphoadenylyl-sulfate reductase (thioredoxin)"/>
    <property type="evidence" value="ECO:0007669"/>
    <property type="project" value="UniProtKB-UniRule"/>
</dbReference>
<feature type="binding site" evidence="4">
    <location>
        <position position="208"/>
    </location>
    <ligand>
        <name>[4Fe-4S] cluster</name>
        <dbReference type="ChEBI" id="CHEBI:49883"/>
    </ligand>
</feature>
<evidence type="ECO:0000256" key="4">
    <source>
        <dbReference type="HAMAP-Rule" id="MF_00063"/>
    </source>
</evidence>
<proteinExistence type="inferred from homology"/>
<evidence type="ECO:0000259" key="5">
    <source>
        <dbReference type="Pfam" id="PF01507"/>
    </source>
</evidence>
<dbReference type="SUPFAM" id="SSF52402">
    <property type="entry name" value="Adenine nucleotide alpha hydrolases-like"/>
    <property type="match status" value="1"/>
</dbReference>
<dbReference type="RefSeq" id="WP_340332085.1">
    <property type="nucleotide sequence ID" value="NZ_JAZHOF010000011.1"/>
</dbReference>
<evidence type="ECO:0000256" key="1">
    <source>
        <dbReference type="ARBA" id="ARBA00009732"/>
    </source>
</evidence>
<feature type="binding site" evidence="4">
    <location>
        <position position="124"/>
    </location>
    <ligand>
        <name>[4Fe-4S] cluster</name>
        <dbReference type="ChEBI" id="CHEBI:49883"/>
    </ligand>
</feature>
<dbReference type="NCBIfam" id="NF002537">
    <property type="entry name" value="PRK02090.1"/>
    <property type="match status" value="1"/>
</dbReference>
<dbReference type="HAMAP" id="MF_00063">
    <property type="entry name" value="CysH"/>
    <property type="match status" value="1"/>
</dbReference>
<comment type="subcellular location">
    <subcellularLocation>
        <location evidence="4">Cytoplasm</location>
    </subcellularLocation>
</comment>
<dbReference type="Gene3D" id="3.40.50.620">
    <property type="entry name" value="HUPs"/>
    <property type="match status" value="1"/>
</dbReference>
<dbReference type="PANTHER" id="PTHR46509">
    <property type="entry name" value="PHOSPHOADENOSINE PHOSPHOSULFATE REDUCTASE"/>
    <property type="match status" value="1"/>
</dbReference>
<dbReference type="GO" id="GO:0004604">
    <property type="term" value="F:phosphoadenylyl-sulfate reductase (thioredoxin) activity"/>
    <property type="evidence" value="ECO:0007669"/>
    <property type="project" value="UniProtKB-UniRule"/>
</dbReference>
<dbReference type="GO" id="GO:0051539">
    <property type="term" value="F:4 iron, 4 sulfur cluster binding"/>
    <property type="evidence" value="ECO:0007669"/>
    <property type="project" value="UniProtKB-UniRule"/>
</dbReference>
<keyword evidence="4" id="KW-0411">Iron-sulfur</keyword>
<keyword evidence="4" id="KW-0408">Iron</keyword>
<reference evidence="6 7" key="1">
    <citation type="submission" date="2024-02" db="EMBL/GenBank/DDBJ databases">
        <title>Genome analysis and characterization of Microbaculum marinisediminis sp. nov., isolated from marine sediment.</title>
        <authorList>
            <person name="Du Z.-J."/>
            <person name="Ye Y.-Q."/>
            <person name="Zhang Z.-R."/>
            <person name="Yuan S.-M."/>
            <person name="Zhang X.-Y."/>
        </authorList>
    </citation>
    <scope>NUCLEOTIDE SEQUENCE [LARGE SCALE GENOMIC DNA]</scope>
    <source>
        <strain evidence="6 7">SDUM1044001</strain>
    </source>
</reference>
<comment type="caution">
    <text evidence="6">The sequence shown here is derived from an EMBL/GenBank/DDBJ whole genome shotgun (WGS) entry which is preliminary data.</text>
</comment>
<dbReference type="PIRSF" id="PIRSF000857">
    <property type="entry name" value="PAPS_reductase"/>
    <property type="match status" value="1"/>
</dbReference>
<dbReference type="EC" id="1.8.4.10" evidence="4"/>
<keyword evidence="2 4" id="KW-0560">Oxidoreductase</keyword>